<evidence type="ECO:0000256" key="10">
    <source>
        <dbReference type="ARBA" id="ARBA00037238"/>
    </source>
</evidence>
<evidence type="ECO:0000256" key="3">
    <source>
        <dbReference type="ARBA" id="ARBA00022448"/>
    </source>
</evidence>
<evidence type="ECO:0000256" key="5">
    <source>
        <dbReference type="ARBA" id="ARBA00022597"/>
    </source>
</evidence>
<dbReference type="AlphaFoldDB" id="A0A8J5H457"/>
<gene>
    <name evidence="12" type="ORF">ZIOFF_016934</name>
</gene>
<keyword evidence="9 11" id="KW-0472">Membrane</keyword>
<comment type="caution">
    <text evidence="12">The sequence shown here is derived from an EMBL/GenBank/DDBJ whole genome shotgun (WGS) entry which is preliminary data.</text>
</comment>
<comment type="subcellular location">
    <subcellularLocation>
        <location evidence="1 11">Cell membrane</location>
        <topology evidence="1 11">Multi-pass membrane protein</topology>
    </subcellularLocation>
</comment>
<reference evidence="12 13" key="1">
    <citation type="submission" date="2020-08" db="EMBL/GenBank/DDBJ databases">
        <title>Plant Genome Project.</title>
        <authorList>
            <person name="Zhang R.-G."/>
        </authorList>
    </citation>
    <scope>NUCLEOTIDE SEQUENCE [LARGE SCALE GENOMIC DNA]</scope>
    <source>
        <tissue evidence="12">Rhizome</tissue>
    </source>
</reference>
<feature type="transmembrane region" description="Helical" evidence="11">
    <location>
        <begin position="166"/>
        <end position="187"/>
    </location>
</feature>
<evidence type="ECO:0000256" key="9">
    <source>
        <dbReference type="ARBA" id="ARBA00023136"/>
    </source>
</evidence>
<dbReference type="PANTHER" id="PTHR10791:SF22">
    <property type="entry name" value="BIDIRECTIONAL SUGAR TRANSPORTER SWEET11"/>
    <property type="match status" value="1"/>
</dbReference>
<evidence type="ECO:0000256" key="1">
    <source>
        <dbReference type="ARBA" id="ARBA00004651"/>
    </source>
</evidence>
<feature type="transmembrane region" description="Helical" evidence="11">
    <location>
        <begin position="46"/>
        <end position="66"/>
    </location>
</feature>
<keyword evidence="8 11" id="KW-1133">Transmembrane helix</keyword>
<keyword evidence="4" id="KW-1003">Cell membrane</keyword>
<protein>
    <recommendedName>
        <fullName evidence="11">Bidirectional sugar transporter SWEET</fullName>
    </recommendedName>
</protein>
<keyword evidence="6 11" id="KW-0812">Transmembrane</keyword>
<proteinExistence type="inferred from homology"/>
<evidence type="ECO:0000313" key="12">
    <source>
        <dbReference type="EMBL" id="KAG6519905.1"/>
    </source>
</evidence>
<feature type="transmembrane region" description="Helical" evidence="11">
    <location>
        <begin position="135"/>
        <end position="159"/>
    </location>
</feature>
<dbReference type="FunFam" id="1.20.1280.290:FF:000003">
    <property type="entry name" value="Bidirectional sugar transporter SWEET"/>
    <property type="match status" value="1"/>
</dbReference>
<keyword evidence="5 11" id="KW-0762">Sugar transport</keyword>
<keyword evidence="13" id="KW-1185">Reference proteome</keyword>
<keyword evidence="3 11" id="KW-0813">Transport</keyword>
<feature type="transmembrane region" description="Helical" evidence="11">
    <location>
        <begin position="72"/>
        <end position="95"/>
    </location>
</feature>
<dbReference type="InterPro" id="IPR047664">
    <property type="entry name" value="SWEET"/>
</dbReference>
<feature type="transmembrane region" description="Helical" evidence="11">
    <location>
        <begin position="12"/>
        <end position="34"/>
    </location>
</feature>
<dbReference type="PANTHER" id="PTHR10791">
    <property type="entry name" value="RAG1-ACTIVATING PROTEIN 1"/>
    <property type="match status" value="1"/>
</dbReference>
<dbReference type="GO" id="GO:0005886">
    <property type="term" value="C:plasma membrane"/>
    <property type="evidence" value="ECO:0007669"/>
    <property type="project" value="UniProtKB-SubCell"/>
</dbReference>
<sequence>MAAGLSLDHPLPFIFGILGNLISFMVYLAPLPTFYRVCRKKSTEGFSCLPYVVALFAATLWIFYALLKPNAYLLITINTVGCIIETAYLLLFFAYASKAMKIYTAKLVLSVNLGVFGLILVLTLFLTRGSQRVQVLGWICMCFSVSVFVAPLSIIRLVIRTKSVEFMPFWLSFFLTISAVVWFGYGLLIKDFYLPNVLGFIFGILQMVLYIAYKGRKGEKSNDGTLPIVAKTGTAEKAVETMHKDSVQLSQAAGDEEKVDIRVKNNCLEV</sequence>
<evidence type="ECO:0000256" key="6">
    <source>
        <dbReference type="ARBA" id="ARBA00022692"/>
    </source>
</evidence>
<comment type="function">
    <text evidence="10">Mediates both low-affinity uptake and efflux of sugar across the plasma membrane.</text>
</comment>
<dbReference type="InterPro" id="IPR004316">
    <property type="entry name" value="SWEET_rpt"/>
</dbReference>
<dbReference type="Gene3D" id="1.20.1280.290">
    <property type="match status" value="2"/>
</dbReference>
<name>A0A8J5H457_ZINOF</name>
<evidence type="ECO:0000256" key="7">
    <source>
        <dbReference type="ARBA" id="ARBA00022737"/>
    </source>
</evidence>
<evidence type="ECO:0000313" key="13">
    <source>
        <dbReference type="Proteomes" id="UP000734854"/>
    </source>
</evidence>
<feature type="transmembrane region" description="Helical" evidence="11">
    <location>
        <begin position="193"/>
        <end position="213"/>
    </location>
</feature>
<evidence type="ECO:0000256" key="2">
    <source>
        <dbReference type="ARBA" id="ARBA00007809"/>
    </source>
</evidence>
<comment type="function">
    <text evidence="11">Mediates both low-affinity uptake and efflux of sugar across the membrane.</text>
</comment>
<evidence type="ECO:0000256" key="4">
    <source>
        <dbReference type="ARBA" id="ARBA00022475"/>
    </source>
</evidence>
<dbReference type="EMBL" id="JACMSC010000005">
    <property type="protein sequence ID" value="KAG6519905.1"/>
    <property type="molecule type" value="Genomic_DNA"/>
</dbReference>
<dbReference type="FunFam" id="1.20.1280.290:FF:000001">
    <property type="entry name" value="Bidirectional sugar transporter SWEET"/>
    <property type="match status" value="1"/>
</dbReference>
<evidence type="ECO:0000256" key="8">
    <source>
        <dbReference type="ARBA" id="ARBA00022989"/>
    </source>
</evidence>
<dbReference type="GO" id="GO:0051119">
    <property type="term" value="F:sugar transmembrane transporter activity"/>
    <property type="evidence" value="ECO:0007669"/>
    <property type="project" value="InterPro"/>
</dbReference>
<organism evidence="12 13">
    <name type="scientific">Zingiber officinale</name>
    <name type="common">Ginger</name>
    <name type="synonym">Amomum zingiber</name>
    <dbReference type="NCBI Taxonomy" id="94328"/>
    <lineage>
        <taxon>Eukaryota</taxon>
        <taxon>Viridiplantae</taxon>
        <taxon>Streptophyta</taxon>
        <taxon>Embryophyta</taxon>
        <taxon>Tracheophyta</taxon>
        <taxon>Spermatophyta</taxon>
        <taxon>Magnoliopsida</taxon>
        <taxon>Liliopsida</taxon>
        <taxon>Zingiberales</taxon>
        <taxon>Zingiberaceae</taxon>
        <taxon>Zingiber</taxon>
    </lineage>
</organism>
<dbReference type="Proteomes" id="UP000734854">
    <property type="component" value="Unassembled WGS sequence"/>
</dbReference>
<feature type="transmembrane region" description="Helical" evidence="11">
    <location>
        <begin position="107"/>
        <end position="129"/>
    </location>
</feature>
<keyword evidence="7" id="KW-0677">Repeat</keyword>
<comment type="similarity">
    <text evidence="2 11">Belongs to the SWEET sugar transporter family.</text>
</comment>
<dbReference type="Pfam" id="PF03083">
    <property type="entry name" value="MtN3_slv"/>
    <property type="match status" value="2"/>
</dbReference>
<evidence type="ECO:0000256" key="11">
    <source>
        <dbReference type="RuleBase" id="RU910715"/>
    </source>
</evidence>
<accession>A0A8J5H457</accession>